<dbReference type="eggNOG" id="COG3786">
    <property type="taxonomic scope" value="Bacteria"/>
</dbReference>
<feature type="domain" description="L,D-TPase catalytic" evidence="1">
    <location>
        <begin position="80"/>
        <end position="213"/>
    </location>
</feature>
<reference evidence="2 3" key="1">
    <citation type="journal article" date="2011" name="BMC Genomics">
        <title>Insight into cross-talk between intra-amoebal pathogens.</title>
        <authorList>
            <person name="Gimenez G."/>
            <person name="Bertelli C."/>
            <person name="Moliner C."/>
            <person name="Robert C."/>
            <person name="Raoult D."/>
            <person name="Fournier P.E."/>
            <person name="Greub G."/>
        </authorList>
    </citation>
    <scope>NUCLEOTIDE SEQUENCE [LARGE SCALE GENOMIC DNA]</scope>
    <source>
        <strain evidence="2 3">LLAP12</strain>
    </source>
</reference>
<protein>
    <recommendedName>
        <fullName evidence="1">L,D-TPase catalytic domain-containing protein</fullName>
    </recommendedName>
</protein>
<sequence>MIKYIAGLSLIVLSLGIYALPKNFENPCAQISSADFKELPSSTSQVILVRSLTGIKARVTACQRHNSSWRPAFISSFLAVIGGAGVAPLGEKVEGDKKTPAGLFPLGEAFGTQPLALKMDYKYITPHDKFIDDVTHKQYNMWVHGETDAKSYETMLINPYKMGLIVNYNMNPIIPGLGSAIFMHLWQSENKPTAGCIATDESHLSALLQWLDKEQHPYVSIVAN</sequence>
<gene>
    <name evidence="2" type="ORF">LDG_7944</name>
</gene>
<accession>G9ERM7</accession>
<dbReference type="GO" id="GO:0016740">
    <property type="term" value="F:transferase activity"/>
    <property type="evidence" value="ECO:0007669"/>
    <property type="project" value="InterPro"/>
</dbReference>
<evidence type="ECO:0000313" key="2">
    <source>
        <dbReference type="EMBL" id="EHL30040.1"/>
    </source>
</evidence>
<dbReference type="RefSeq" id="WP_006871833.1">
    <property type="nucleotide sequence ID" value="NZ_JH413836.1"/>
</dbReference>
<keyword evidence="3" id="KW-1185">Reference proteome</keyword>
<dbReference type="PANTHER" id="PTHR38589:SF1">
    <property type="entry name" value="BLR0621 PROTEIN"/>
    <property type="match status" value="1"/>
</dbReference>
<organism evidence="2 3">
    <name type="scientific">Legionella drancourtii LLAP12</name>
    <dbReference type="NCBI Taxonomy" id="658187"/>
    <lineage>
        <taxon>Bacteria</taxon>
        <taxon>Pseudomonadati</taxon>
        <taxon>Pseudomonadota</taxon>
        <taxon>Gammaproteobacteria</taxon>
        <taxon>Legionellales</taxon>
        <taxon>Legionellaceae</taxon>
        <taxon>Legionella</taxon>
    </lineage>
</organism>
<dbReference type="PANTHER" id="PTHR38589">
    <property type="entry name" value="BLR0621 PROTEIN"/>
    <property type="match status" value="1"/>
</dbReference>
<dbReference type="InterPro" id="IPR005490">
    <property type="entry name" value="LD_TPept_cat_dom"/>
</dbReference>
<dbReference type="Pfam" id="PF03734">
    <property type="entry name" value="YkuD"/>
    <property type="match status" value="1"/>
</dbReference>
<dbReference type="STRING" id="658187.LDG_7944"/>
<dbReference type="AlphaFoldDB" id="G9ERM7"/>
<evidence type="ECO:0000259" key="1">
    <source>
        <dbReference type="Pfam" id="PF03734"/>
    </source>
</evidence>
<proteinExistence type="predicted"/>
<dbReference type="Proteomes" id="UP000002770">
    <property type="component" value="Unassembled WGS sequence"/>
</dbReference>
<evidence type="ECO:0000313" key="3">
    <source>
        <dbReference type="Proteomes" id="UP000002770"/>
    </source>
</evidence>
<name>G9ERM7_9GAMM</name>
<dbReference type="InParanoid" id="G9ERM7"/>
<dbReference type="HOGENOM" id="CLU_068009_2_0_6"/>
<dbReference type="OrthoDB" id="9804204at2"/>
<dbReference type="EMBL" id="JH413836">
    <property type="protein sequence ID" value="EHL30040.1"/>
    <property type="molecule type" value="Genomic_DNA"/>
</dbReference>